<evidence type="ECO:0008006" key="3">
    <source>
        <dbReference type="Google" id="ProtNLM"/>
    </source>
</evidence>
<dbReference type="EMBL" id="WITJ01000012">
    <property type="protein sequence ID" value="MQW40149.1"/>
    <property type="molecule type" value="Genomic_DNA"/>
</dbReference>
<dbReference type="Proteomes" id="UP000439550">
    <property type="component" value="Unassembled WGS sequence"/>
</dbReference>
<gene>
    <name evidence="1" type="ORF">GHI93_09445</name>
</gene>
<dbReference type="AlphaFoldDB" id="A0A7X2D0P4"/>
<evidence type="ECO:0000313" key="2">
    <source>
        <dbReference type="Proteomes" id="UP000439550"/>
    </source>
</evidence>
<dbReference type="Gene3D" id="1.10.357.10">
    <property type="entry name" value="Tetracycline Repressor, domain 2"/>
    <property type="match status" value="1"/>
</dbReference>
<dbReference type="SUPFAM" id="SSF46689">
    <property type="entry name" value="Homeodomain-like"/>
    <property type="match status" value="1"/>
</dbReference>
<proteinExistence type="predicted"/>
<dbReference type="RefSeq" id="WP_153496806.1">
    <property type="nucleotide sequence ID" value="NZ_CAXYUY010000003.1"/>
</dbReference>
<sequence length="147" mass="16975">MMALPPINTAQIAEVCGIAKKTLFQYIKSKEALIFVNDRELLDQLLSALTAWNSPWEDFQKWVLTVSLDEDETRFLSLPQLIDTSETLKRRLLEMWQTYELEIAQSLTDQKKCAALDSKILANKMVLVFRLSFEKIAPLKTILKQLK</sequence>
<evidence type="ECO:0000313" key="1">
    <source>
        <dbReference type="EMBL" id="MQW40149.1"/>
    </source>
</evidence>
<protein>
    <recommendedName>
        <fullName evidence="3">TetR/AcrR family transcriptional regulator</fullName>
    </recommendedName>
</protein>
<name>A0A7X2D0P4_9LACT</name>
<dbReference type="InterPro" id="IPR009057">
    <property type="entry name" value="Homeodomain-like_sf"/>
</dbReference>
<dbReference type="Gene3D" id="1.10.10.60">
    <property type="entry name" value="Homeodomain-like"/>
    <property type="match status" value="1"/>
</dbReference>
<accession>A0A7X2D0P4</accession>
<comment type="caution">
    <text evidence="1">The sequence shown here is derived from an EMBL/GenBank/DDBJ whole genome shotgun (WGS) entry which is preliminary data.</text>
</comment>
<keyword evidence="2" id="KW-1185">Reference proteome</keyword>
<reference evidence="1 2" key="1">
    <citation type="submission" date="2019-10" db="EMBL/GenBank/DDBJ databases">
        <authorList>
            <person name="Dong K."/>
        </authorList>
    </citation>
    <scope>NUCLEOTIDE SEQUENCE [LARGE SCALE GENOMIC DNA]</scope>
    <source>
        <strain evidence="1 2">DSM 28960</strain>
    </source>
</reference>
<organism evidence="1 2">
    <name type="scientific">Lactococcus hircilactis</name>
    <dbReference type="NCBI Taxonomy" id="1494462"/>
    <lineage>
        <taxon>Bacteria</taxon>
        <taxon>Bacillati</taxon>
        <taxon>Bacillota</taxon>
        <taxon>Bacilli</taxon>
        <taxon>Lactobacillales</taxon>
        <taxon>Streptococcaceae</taxon>
        <taxon>Lactococcus</taxon>
    </lineage>
</organism>
<dbReference type="OrthoDB" id="9780824at2"/>